<dbReference type="AlphaFoldDB" id="A0A1Z5RE71"/>
<dbReference type="Proteomes" id="UP000000768">
    <property type="component" value="Chromosome 6"/>
</dbReference>
<keyword evidence="2" id="KW-1185">Reference proteome</keyword>
<organism evidence="1 2">
    <name type="scientific">Sorghum bicolor</name>
    <name type="common">Sorghum</name>
    <name type="synonym">Sorghum vulgare</name>
    <dbReference type="NCBI Taxonomy" id="4558"/>
    <lineage>
        <taxon>Eukaryota</taxon>
        <taxon>Viridiplantae</taxon>
        <taxon>Streptophyta</taxon>
        <taxon>Embryophyta</taxon>
        <taxon>Tracheophyta</taxon>
        <taxon>Spermatophyta</taxon>
        <taxon>Magnoliopsida</taxon>
        <taxon>Liliopsida</taxon>
        <taxon>Poales</taxon>
        <taxon>Poaceae</taxon>
        <taxon>PACMAD clade</taxon>
        <taxon>Panicoideae</taxon>
        <taxon>Andropogonodae</taxon>
        <taxon>Andropogoneae</taxon>
        <taxon>Sorghinae</taxon>
        <taxon>Sorghum</taxon>
    </lineage>
</organism>
<dbReference type="EMBL" id="CM000765">
    <property type="protein sequence ID" value="OQU82007.1"/>
    <property type="molecule type" value="Genomic_DNA"/>
</dbReference>
<evidence type="ECO:0000313" key="1">
    <source>
        <dbReference type="EMBL" id="OQU82007.1"/>
    </source>
</evidence>
<name>A0A1Z5RE71_SORBI</name>
<protein>
    <submittedName>
        <fullName evidence="1">Uncharacterized protein</fullName>
    </submittedName>
</protein>
<dbReference type="Gramene" id="OQU82007">
    <property type="protein sequence ID" value="OQU82007"/>
    <property type="gene ID" value="SORBI_3006G153550"/>
</dbReference>
<reference evidence="2" key="2">
    <citation type="journal article" date="2018" name="Plant J.">
        <title>The Sorghum bicolor reference genome: improved assembly, gene annotations, a transcriptome atlas, and signatures of genome organization.</title>
        <authorList>
            <person name="McCormick R.F."/>
            <person name="Truong S.K."/>
            <person name="Sreedasyam A."/>
            <person name="Jenkins J."/>
            <person name="Shu S."/>
            <person name="Sims D."/>
            <person name="Kennedy M."/>
            <person name="Amirebrahimi M."/>
            <person name="Weers B.D."/>
            <person name="McKinley B."/>
            <person name="Mattison A."/>
            <person name="Morishige D.T."/>
            <person name="Grimwood J."/>
            <person name="Schmutz J."/>
            <person name="Mullet J.E."/>
        </authorList>
    </citation>
    <scope>NUCLEOTIDE SEQUENCE [LARGE SCALE GENOMIC DNA]</scope>
    <source>
        <strain evidence="2">cv. BTx623</strain>
    </source>
</reference>
<evidence type="ECO:0000313" key="2">
    <source>
        <dbReference type="Proteomes" id="UP000000768"/>
    </source>
</evidence>
<gene>
    <name evidence="1" type="ORF">SORBI_3006G153550</name>
</gene>
<proteinExistence type="predicted"/>
<sequence>MCSAGRETASHSLLCMSLHSSFVPVAGRPERSGLSLPGPGHKICPPPGCTSASSLLLPFRSVFFLRRGGKKGYPLLNCYPRTCSKSAWGRGASFFSTRSKKN</sequence>
<reference evidence="1 2" key="1">
    <citation type="journal article" date="2009" name="Nature">
        <title>The Sorghum bicolor genome and the diversification of grasses.</title>
        <authorList>
            <person name="Paterson A.H."/>
            <person name="Bowers J.E."/>
            <person name="Bruggmann R."/>
            <person name="Dubchak I."/>
            <person name="Grimwood J."/>
            <person name="Gundlach H."/>
            <person name="Haberer G."/>
            <person name="Hellsten U."/>
            <person name="Mitros T."/>
            <person name="Poliakov A."/>
            <person name="Schmutz J."/>
            <person name="Spannagl M."/>
            <person name="Tang H."/>
            <person name="Wang X."/>
            <person name="Wicker T."/>
            <person name="Bharti A.K."/>
            <person name="Chapman J."/>
            <person name="Feltus F.A."/>
            <person name="Gowik U."/>
            <person name="Grigoriev I.V."/>
            <person name="Lyons E."/>
            <person name="Maher C.A."/>
            <person name="Martis M."/>
            <person name="Narechania A."/>
            <person name="Otillar R.P."/>
            <person name="Penning B.W."/>
            <person name="Salamov A.A."/>
            <person name="Wang Y."/>
            <person name="Zhang L."/>
            <person name="Carpita N.C."/>
            <person name="Freeling M."/>
            <person name="Gingle A.R."/>
            <person name="Hash C.T."/>
            <person name="Keller B."/>
            <person name="Klein P."/>
            <person name="Kresovich S."/>
            <person name="McCann M.C."/>
            <person name="Ming R."/>
            <person name="Peterson D.G."/>
            <person name="Mehboob-ur-Rahman"/>
            <person name="Ware D."/>
            <person name="Westhoff P."/>
            <person name="Mayer K.F."/>
            <person name="Messing J."/>
            <person name="Rokhsar D.S."/>
        </authorList>
    </citation>
    <scope>NUCLEOTIDE SEQUENCE [LARGE SCALE GENOMIC DNA]</scope>
    <source>
        <strain evidence="2">cv. BTx623</strain>
    </source>
</reference>
<dbReference type="InParanoid" id="A0A1Z5RE71"/>
<accession>A0A1Z5RE71</accession>